<dbReference type="RefSeq" id="XP_012769716.1">
    <property type="nucleotide sequence ID" value="XM_012914262.1"/>
</dbReference>
<dbReference type="VEuPathDB" id="PiroplasmaDB:BBBOND_0400220"/>
<dbReference type="PROSITE" id="PS51399">
    <property type="entry name" value="SEP"/>
    <property type="match status" value="1"/>
</dbReference>
<dbReference type="InterPro" id="IPR012989">
    <property type="entry name" value="SEP_domain"/>
</dbReference>
<dbReference type="PROSITE" id="PS50033">
    <property type="entry name" value="UBX"/>
    <property type="match status" value="1"/>
</dbReference>
<dbReference type="InterPro" id="IPR029071">
    <property type="entry name" value="Ubiquitin-like_domsf"/>
</dbReference>
<dbReference type="OMA" id="GHNSAIG"/>
<dbReference type="GO" id="GO:0007030">
    <property type="term" value="P:Golgi organization"/>
    <property type="evidence" value="ECO:0007669"/>
    <property type="project" value="TreeGrafter"/>
</dbReference>
<dbReference type="GO" id="GO:0043130">
    <property type="term" value="F:ubiquitin binding"/>
    <property type="evidence" value="ECO:0007669"/>
    <property type="project" value="TreeGrafter"/>
</dbReference>
<dbReference type="Pfam" id="PF21403">
    <property type="entry name" value="OTU1_UBXL"/>
    <property type="match status" value="1"/>
</dbReference>
<accession>A0A061DEM3</accession>
<evidence type="ECO:0000256" key="2">
    <source>
        <dbReference type="ARBA" id="ARBA00012759"/>
    </source>
</evidence>
<dbReference type="SUPFAM" id="SSF102848">
    <property type="entry name" value="NSFL1 (p97 ATPase) cofactor p47, SEP domain"/>
    <property type="match status" value="1"/>
</dbReference>
<dbReference type="GO" id="GO:0031468">
    <property type="term" value="P:nuclear membrane reassembly"/>
    <property type="evidence" value="ECO:0007669"/>
    <property type="project" value="TreeGrafter"/>
</dbReference>
<evidence type="ECO:0000256" key="3">
    <source>
        <dbReference type="ARBA" id="ARBA00022670"/>
    </source>
</evidence>
<feature type="domain" description="SEP" evidence="9">
    <location>
        <begin position="32"/>
        <end position="95"/>
    </location>
</feature>
<evidence type="ECO:0000259" key="9">
    <source>
        <dbReference type="PROSITE" id="PS51399"/>
    </source>
</evidence>
<evidence type="ECO:0000259" key="8">
    <source>
        <dbReference type="PROSITE" id="PS50053"/>
    </source>
</evidence>
<feature type="domain" description="UBX" evidence="7">
    <location>
        <begin position="124"/>
        <end position="186"/>
    </location>
</feature>
<feature type="domain" description="Ubiquitin-like" evidence="8">
    <location>
        <begin position="129"/>
        <end position="193"/>
    </location>
</feature>
<dbReference type="InterPro" id="IPR036241">
    <property type="entry name" value="NSFL1C_SEP_dom_sf"/>
</dbReference>
<dbReference type="GO" id="GO:0005829">
    <property type="term" value="C:cytosol"/>
    <property type="evidence" value="ECO:0007669"/>
    <property type="project" value="TreeGrafter"/>
</dbReference>
<dbReference type="AlphaFoldDB" id="A0A061DEM3"/>
<evidence type="ECO:0000256" key="1">
    <source>
        <dbReference type="ARBA" id="ARBA00000707"/>
    </source>
</evidence>
<reference evidence="11" key="1">
    <citation type="journal article" date="2014" name="Nucleic Acids Res.">
        <title>The evolutionary dynamics of variant antigen genes in Babesia reveal a history of genomic innovation underlying host-parasite interaction.</title>
        <authorList>
            <person name="Jackson A.P."/>
            <person name="Otto T.D."/>
            <person name="Darby A."/>
            <person name="Ramaprasad A."/>
            <person name="Xia D."/>
            <person name="Echaide I.E."/>
            <person name="Farber M."/>
            <person name="Gahlot S."/>
            <person name="Gamble J."/>
            <person name="Gupta D."/>
            <person name="Gupta Y."/>
            <person name="Jackson L."/>
            <person name="Malandrin L."/>
            <person name="Malas T.B."/>
            <person name="Moussa E."/>
            <person name="Nair M."/>
            <person name="Reid A.J."/>
            <person name="Sanders M."/>
            <person name="Sharma J."/>
            <person name="Tracey A."/>
            <person name="Quail M.A."/>
            <person name="Weir W."/>
            <person name="Wastling J.M."/>
            <person name="Hall N."/>
            <person name="Willadsen P."/>
            <person name="Lingelbach K."/>
            <person name="Shiels B."/>
            <person name="Tait A."/>
            <person name="Berriman M."/>
            <person name="Allred D.R."/>
            <person name="Pain A."/>
        </authorList>
    </citation>
    <scope>NUCLEOTIDE SEQUENCE [LARGE SCALE GENOMIC DNA]</scope>
    <source>
        <strain evidence="11">Bond</strain>
    </source>
</reference>
<dbReference type="Proteomes" id="UP000033188">
    <property type="component" value="Chromosome 4"/>
</dbReference>
<evidence type="ECO:0000259" key="7">
    <source>
        <dbReference type="PROSITE" id="PS50033"/>
    </source>
</evidence>
<dbReference type="GeneID" id="24566071"/>
<sequence>MSNIKSFGDYVEDRREQAYSYAGGHNSALGVEDGHTVHLYAGGFTVDEGPFRPLSEPENALFLSAVRNGVAPPELREHGKDAHVYLIDDSHLTYNPPESHTNEPSTTKTTGTAISVQDIRIGTNSGNVTTLRIKLCDHRQINLKVSPETTIGELRSIISAKSGLSVSSFRLMYGFPPRELIANDSDTLNGKDLLGCAIFQHMII</sequence>
<dbReference type="Gene3D" id="3.10.20.90">
    <property type="entry name" value="Phosphatidylinositol 3-kinase Catalytic Subunit, Chain A, domain 1"/>
    <property type="match status" value="1"/>
</dbReference>
<name>A0A061DEM3_BABBI</name>
<dbReference type="PANTHER" id="PTHR23333:SF20">
    <property type="entry name" value="NSFL1 COFACTOR P47"/>
    <property type="match status" value="1"/>
</dbReference>
<dbReference type="GO" id="GO:0061025">
    <property type="term" value="P:membrane fusion"/>
    <property type="evidence" value="ECO:0007669"/>
    <property type="project" value="TreeGrafter"/>
</dbReference>
<dbReference type="OrthoDB" id="25887at2759"/>
<comment type="catalytic activity">
    <reaction evidence="1">
        <text>Thiol-dependent hydrolysis of ester, thioester, amide, peptide and isopeptide bonds formed by the C-terminal Gly of ubiquitin (a 76-residue protein attached to proteins as an intracellular targeting signal).</text>
        <dbReference type="EC" id="3.4.19.12"/>
    </reaction>
</comment>
<keyword evidence="6" id="KW-0788">Thiol protease</keyword>
<evidence type="ECO:0000313" key="11">
    <source>
        <dbReference type="Proteomes" id="UP000033188"/>
    </source>
</evidence>
<dbReference type="InterPro" id="IPR048857">
    <property type="entry name" value="OTU1_Ubl"/>
</dbReference>
<dbReference type="PANTHER" id="PTHR23333">
    <property type="entry name" value="UBX DOMAIN CONTAINING PROTEIN"/>
    <property type="match status" value="1"/>
</dbReference>
<proteinExistence type="predicted"/>
<keyword evidence="3" id="KW-0645">Protease</keyword>
<protein>
    <recommendedName>
        <fullName evidence="2">ubiquitinyl hydrolase 1</fullName>
        <ecNumber evidence="2">3.4.19.12</ecNumber>
    </recommendedName>
</protein>
<dbReference type="GO" id="GO:0005634">
    <property type="term" value="C:nucleus"/>
    <property type="evidence" value="ECO:0007669"/>
    <property type="project" value="TreeGrafter"/>
</dbReference>
<keyword evidence="4" id="KW-0833">Ubl conjugation pathway</keyword>
<dbReference type="InterPro" id="IPR000626">
    <property type="entry name" value="Ubiquitin-like_dom"/>
</dbReference>
<keyword evidence="5" id="KW-0378">Hydrolase</keyword>
<dbReference type="Gene3D" id="3.30.420.210">
    <property type="entry name" value="SEP domain"/>
    <property type="match status" value="1"/>
</dbReference>
<dbReference type="Pfam" id="PF08059">
    <property type="entry name" value="SEP"/>
    <property type="match status" value="1"/>
</dbReference>
<organism evidence="10 11">
    <name type="scientific">Babesia bigemina</name>
    <dbReference type="NCBI Taxonomy" id="5866"/>
    <lineage>
        <taxon>Eukaryota</taxon>
        <taxon>Sar</taxon>
        <taxon>Alveolata</taxon>
        <taxon>Apicomplexa</taxon>
        <taxon>Aconoidasida</taxon>
        <taxon>Piroplasmida</taxon>
        <taxon>Babesiidae</taxon>
        <taxon>Babesia</taxon>
    </lineage>
</organism>
<dbReference type="SMART" id="SM00553">
    <property type="entry name" value="SEP"/>
    <property type="match status" value="1"/>
</dbReference>
<dbReference type="KEGG" id="bbig:BBBOND_0400220"/>
<dbReference type="EMBL" id="LK391710">
    <property type="protein sequence ID" value="CDR97530.1"/>
    <property type="molecule type" value="Genomic_DNA"/>
</dbReference>
<evidence type="ECO:0000256" key="6">
    <source>
        <dbReference type="ARBA" id="ARBA00022807"/>
    </source>
</evidence>
<dbReference type="SUPFAM" id="SSF54236">
    <property type="entry name" value="Ubiquitin-like"/>
    <property type="match status" value="1"/>
</dbReference>
<dbReference type="PROSITE" id="PS50053">
    <property type="entry name" value="UBIQUITIN_2"/>
    <property type="match status" value="1"/>
</dbReference>
<gene>
    <name evidence="10" type="ORF">BBBOND_0400220</name>
</gene>
<dbReference type="GO" id="GO:0000045">
    <property type="term" value="P:autophagosome assembly"/>
    <property type="evidence" value="ECO:0007669"/>
    <property type="project" value="TreeGrafter"/>
</dbReference>
<evidence type="ECO:0000256" key="5">
    <source>
        <dbReference type="ARBA" id="ARBA00022801"/>
    </source>
</evidence>
<evidence type="ECO:0000313" key="10">
    <source>
        <dbReference type="EMBL" id="CDR97530.1"/>
    </source>
</evidence>
<dbReference type="InterPro" id="IPR001012">
    <property type="entry name" value="UBX_dom"/>
</dbReference>
<dbReference type="EC" id="3.4.19.12" evidence="2"/>
<dbReference type="STRING" id="5866.A0A061DEM3"/>
<dbReference type="GO" id="GO:0043161">
    <property type="term" value="P:proteasome-mediated ubiquitin-dependent protein catabolic process"/>
    <property type="evidence" value="ECO:0007669"/>
    <property type="project" value="TreeGrafter"/>
</dbReference>
<keyword evidence="11" id="KW-1185">Reference proteome</keyword>
<evidence type="ECO:0000256" key="4">
    <source>
        <dbReference type="ARBA" id="ARBA00022786"/>
    </source>
</evidence>